<dbReference type="PROSITE" id="PS51354">
    <property type="entry name" value="GLUTAREDOXIN_2"/>
    <property type="match status" value="1"/>
</dbReference>
<name>M7Z5T8_TRIUA</name>
<dbReference type="AlphaFoldDB" id="M7Z5T8"/>
<reference evidence="2" key="1">
    <citation type="journal article" date="2013" name="Nature">
        <title>Draft genome of the wheat A-genome progenitor Triticum urartu.</title>
        <authorList>
            <person name="Ling H.Q."/>
            <person name="Zhao S."/>
            <person name="Liu D."/>
            <person name="Wang J."/>
            <person name="Sun H."/>
            <person name="Zhang C."/>
            <person name="Fan H."/>
            <person name="Li D."/>
            <person name="Dong L."/>
            <person name="Tao Y."/>
            <person name="Gao C."/>
            <person name="Wu H."/>
            <person name="Li Y."/>
            <person name="Cui Y."/>
            <person name="Guo X."/>
            <person name="Zheng S."/>
            <person name="Wang B."/>
            <person name="Yu K."/>
            <person name="Liang Q."/>
            <person name="Yang W."/>
            <person name="Lou X."/>
            <person name="Chen J."/>
            <person name="Feng M."/>
            <person name="Jian J."/>
            <person name="Zhang X."/>
            <person name="Luo G."/>
            <person name="Jiang Y."/>
            <person name="Liu J."/>
            <person name="Wang Z."/>
            <person name="Sha Y."/>
            <person name="Zhang B."/>
            <person name="Wu H."/>
            <person name="Tang D."/>
            <person name="Shen Q."/>
            <person name="Xue P."/>
            <person name="Zou S."/>
            <person name="Wang X."/>
            <person name="Liu X."/>
            <person name="Wang F."/>
            <person name="Yang Y."/>
            <person name="An X."/>
            <person name="Dong Z."/>
            <person name="Zhang K."/>
            <person name="Zhang X."/>
            <person name="Luo M.C."/>
            <person name="Dvorak J."/>
            <person name="Tong Y."/>
            <person name="Wang J."/>
            <person name="Yang H."/>
            <person name="Li Z."/>
            <person name="Wang D."/>
            <person name="Zhang A."/>
            <person name="Wang J."/>
        </authorList>
    </citation>
    <scope>NUCLEOTIDE SEQUENCE</scope>
</reference>
<sequence>MAAVYSAGNGFDMTDIEDLTNISHMLRSLLPFASPPEVAQLAFALWVLGSTTLVLALTALFHLPPAGPVFGRCAAAYYAILGVVLLVAVPVELLTALCLRHSREGRLLAFASYFLPCAHVLLLLVISIALSTHELSKYWILIFLVQLTGLRSHNFHVVSTNVLPKQRSACQVGFPQYGFSHTVVEILQSLDVLTNEVLHQELKEYSSWPTFPQHYVDGEFFCGTTSRSASFSLMGALFLEQRLDEGDKWLSGFSFTTSKTADLGGVVQWGFGVRCKEMDSRRRRTLSGVMVVSMAERPSEVGSDYRHTFIKWIEIVTYVARMVASDYLMYYFGLLNSPCPRTQPKLLGLASDVLISNTNHCLVHEPKCAAAPYTYRIGYGVSQNTDSKMCSAFLINAATVSRWSAMTSCQSSAQRFWSATRSVASPTWWCSNCFILDVHRVLSLWRTHPLGASRILGCLTYSFDNLAIFDSGNDRRISRFQLIGPITSIGYVSMSPDKKGRKIRTGSTFFSFSESHFREARLYLSRK</sequence>
<organism evidence="2">
    <name type="scientific">Triticum urartu</name>
    <name type="common">Red wild einkorn</name>
    <name type="synonym">Crithodium urartu</name>
    <dbReference type="NCBI Taxonomy" id="4572"/>
    <lineage>
        <taxon>Eukaryota</taxon>
        <taxon>Viridiplantae</taxon>
        <taxon>Streptophyta</taxon>
        <taxon>Embryophyta</taxon>
        <taxon>Tracheophyta</taxon>
        <taxon>Spermatophyta</taxon>
        <taxon>Magnoliopsida</taxon>
        <taxon>Liliopsida</taxon>
        <taxon>Poales</taxon>
        <taxon>Poaceae</taxon>
        <taxon>BOP clade</taxon>
        <taxon>Pooideae</taxon>
        <taxon>Triticodae</taxon>
        <taxon>Triticeae</taxon>
        <taxon>Triticinae</taxon>
        <taxon>Triticum</taxon>
    </lineage>
</organism>
<dbReference type="PANTHER" id="PTHR33530">
    <property type="entry name" value="OS01G0147100 PROTEIN"/>
    <property type="match status" value="1"/>
</dbReference>
<dbReference type="Gene3D" id="3.40.30.10">
    <property type="entry name" value="Glutaredoxin"/>
    <property type="match status" value="1"/>
</dbReference>
<proteinExistence type="predicted"/>
<dbReference type="Pfam" id="PF00462">
    <property type="entry name" value="Glutaredoxin"/>
    <property type="match status" value="1"/>
</dbReference>
<dbReference type="SUPFAM" id="SSF52833">
    <property type="entry name" value="Thioredoxin-like"/>
    <property type="match status" value="1"/>
</dbReference>
<evidence type="ECO:0000259" key="1">
    <source>
        <dbReference type="Pfam" id="PF00462"/>
    </source>
</evidence>
<dbReference type="PANTHER" id="PTHR33530:SF15">
    <property type="entry name" value="OS01G0147100 PROTEIN"/>
    <property type="match status" value="1"/>
</dbReference>
<dbReference type="STRING" id="4572.M7Z5T8"/>
<accession>M7Z5T8</accession>
<gene>
    <name evidence="2" type="ORF">TRIUR3_04835</name>
</gene>
<dbReference type="EMBL" id="KD171651">
    <property type="protein sequence ID" value="EMS55352.1"/>
    <property type="molecule type" value="Genomic_DNA"/>
</dbReference>
<evidence type="ECO:0000313" key="2">
    <source>
        <dbReference type="EMBL" id="EMS55352.1"/>
    </source>
</evidence>
<dbReference type="InterPro" id="IPR036249">
    <property type="entry name" value="Thioredoxin-like_sf"/>
</dbReference>
<dbReference type="InterPro" id="IPR002109">
    <property type="entry name" value="Glutaredoxin"/>
</dbReference>
<dbReference type="eggNOG" id="KOG0911">
    <property type="taxonomic scope" value="Eukaryota"/>
</dbReference>
<protein>
    <submittedName>
        <fullName evidence="2">Monothiol glutaredoxin-S7, chloroplastic</fullName>
    </submittedName>
</protein>
<dbReference type="InterPro" id="IPR022149">
    <property type="entry name" value="DUF3681"/>
</dbReference>
<feature type="domain" description="Glutaredoxin" evidence="1">
    <location>
        <begin position="175"/>
        <end position="220"/>
    </location>
</feature>